<feature type="region of interest" description="Disordered" evidence="1">
    <location>
        <begin position="253"/>
        <end position="402"/>
    </location>
</feature>
<dbReference type="GO" id="GO:0005634">
    <property type="term" value="C:nucleus"/>
    <property type="evidence" value="ECO:0007669"/>
    <property type="project" value="InterPro"/>
</dbReference>
<feature type="compositionally biased region" description="Basic and acidic residues" evidence="1">
    <location>
        <begin position="39"/>
        <end position="49"/>
    </location>
</feature>
<feature type="compositionally biased region" description="Basic residues" evidence="1">
    <location>
        <begin position="643"/>
        <end position="652"/>
    </location>
</feature>
<feature type="compositionally biased region" description="Acidic residues" evidence="1">
    <location>
        <begin position="103"/>
        <end position="117"/>
    </location>
</feature>
<feature type="region of interest" description="Disordered" evidence="1">
    <location>
        <begin position="412"/>
        <end position="431"/>
    </location>
</feature>
<feature type="compositionally biased region" description="Basic and acidic residues" evidence="1">
    <location>
        <begin position="274"/>
        <end position="285"/>
    </location>
</feature>
<dbReference type="Gene3D" id="1.10.20.10">
    <property type="entry name" value="Histone, subunit A"/>
    <property type="match status" value="1"/>
</dbReference>
<reference evidence="2" key="2">
    <citation type="submission" date="2023-05" db="EMBL/GenBank/DDBJ databases">
        <authorList>
            <consortium name="Lawrence Berkeley National Laboratory"/>
            <person name="Steindorff A."/>
            <person name="Hensen N."/>
            <person name="Bonometti L."/>
            <person name="Westerberg I."/>
            <person name="Brannstrom I.O."/>
            <person name="Guillou S."/>
            <person name="Cros-Aarteil S."/>
            <person name="Calhoun S."/>
            <person name="Haridas S."/>
            <person name="Kuo A."/>
            <person name="Mondo S."/>
            <person name="Pangilinan J."/>
            <person name="Riley R."/>
            <person name="Labutti K."/>
            <person name="Andreopoulos B."/>
            <person name="Lipzen A."/>
            <person name="Chen C."/>
            <person name="Yanf M."/>
            <person name="Daum C."/>
            <person name="Ng V."/>
            <person name="Clum A."/>
            <person name="Ohm R."/>
            <person name="Martin F."/>
            <person name="Silar P."/>
            <person name="Natvig D."/>
            <person name="Lalanne C."/>
            <person name="Gautier V."/>
            <person name="Ament-Velasquez S.L."/>
            <person name="Kruys A."/>
            <person name="Hutchinson M.I."/>
            <person name="Powell A.J."/>
            <person name="Barry K."/>
            <person name="Miller A.N."/>
            <person name="Grigoriev I.V."/>
            <person name="Debuchy R."/>
            <person name="Gladieux P."/>
            <person name="Thoren M.H."/>
            <person name="Johannesson H."/>
        </authorList>
    </citation>
    <scope>NUCLEOTIDE SEQUENCE</scope>
    <source>
        <strain evidence="2">CBS 892.96</strain>
    </source>
</reference>
<feature type="compositionally biased region" description="Basic residues" evidence="1">
    <location>
        <begin position="301"/>
        <end position="314"/>
    </location>
</feature>
<organism evidence="2 3">
    <name type="scientific">Triangularia setosa</name>
    <dbReference type="NCBI Taxonomy" id="2587417"/>
    <lineage>
        <taxon>Eukaryota</taxon>
        <taxon>Fungi</taxon>
        <taxon>Dikarya</taxon>
        <taxon>Ascomycota</taxon>
        <taxon>Pezizomycotina</taxon>
        <taxon>Sordariomycetes</taxon>
        <taxon>Sordariomycetidae</taxon>
        <taxon>Sordariales</taxon>
        <taxon>Podosporaceae</taxon>
        <taxon>Triangularia</taxon>
    </lineage>
</organism>
<keyword evidence="3" id="KW-1185">Reference proteome</keyword>
<evidence type="ECO:0000313" key="3">
    <source>
        <dbReference type="Proteomes" id="UP001302321"/>
    </source>
</evidence>
<feature type="compositionally biased region" description="Basic and acidic residues" evidence="1">
    <location>
        <begin position="444"/>
        <end position="460"/>
    </location>
</feature>
<dbReference type="GO" id="GO:0042393">
    <property type="term" value="F:histone binding"/>
    <property type="evidence" value="ECO:0007669"/>
    <property type="project" value="InterPro"/>
</dbReference>
<name>A0AAN6WH65_9PEZI</name>
<dbReference type="EMBL" id="MU866084">
    <property type="protein sequence ID" value="KAK4181751.1"/>
    <property type="molecule type" value="Genomic_DNA"/>
</dbReference>
<dbReference type="GO" id="GO:0046982">
    <property type="term" value="F:protein heterodimerization activity"/>
    <property type="evidence" value="ECO:0007669"/>
    <property type="project" value="InterPro"/>
</dbReference>
<protein>
    <submittedName>
        <fullName evidence="2">Uncharacterized protein</fullName>
    </submittedName>
</protein>
<feature type="region of interest" description="Disordered" evidence="1">
    <location>
        <begin position="99"/>
        <end position="133"/>
    </location>
</feature>
<dbReference type="InterPro" id="IPR009072">
    <property type="entry name" value="Histone-fold"/>
</dbReference>
<feature type="region of interest" description="Disordered" evidence="1">
    <location>
        <begin position="1"/>
        <end position="49"/>
    </location>
</feature>
<evidence type="ECO:0000313" key="2">
    <source>
        <dbReference type="EMBL" id="KAK4181751.1"/>
    </source>
</evidence>
<accession>A0AAN6WH65</accession>
<gene>
    <name evidence="2" type="ORF">QBC36DRAFT_383339</name>
</gene>
<reference evidence="2" key="1">
    <citation type="journal article" date="2023" name="Mol. Phylogenet. Evol.">
        <title>Genome-scale phylogeny and comparative genomics of the fungal order Sordariales.</title>
        <authorList>
            <person name="Hensen N."/>
            <person name="Bonometti L."/>
            <person name="Westerberg I."/>
            <person name="Brannstrom I.O."/>
            <person name="Guillou S."/>
            <person name="Cros-Aarteil S."/>
            <person name="Calhoun S."/>
            <person name="Haridas S."/>
            <person name="Kuo A."/>
            <person name="Mondo S."/>
            <person name="Pangilinan J."/>
            <person name="Riley R."/>
            <person name="LaButti K."/>
            <person name="Andreopoulos B."/>
            <person name="Lipzen A."/>
            <person name="Chen C."/>
            <person name="Yan M."/>
            <person name="Daum C."/>
            <person name="Ng V."/>
            <person name="Clum A."/>
            <person name="Steindorff A."/>
            <person name="Ohm R.A."/>
            <person name="Martin F."/>
            <person name="Silar P."/>
            <person name="Natvig D.O."/>
            <person name="Lalanne C."/>
            <person name="Gautier V."/>
            <person name="Ament-Velasquez S.L."/>
            <person name="Kruys A."/>
            <person name="Hutchinson M.I."/>
            <person name="Powell A.J."/>
            <person name="Barry K."/>
            <person name="Miller A.N."/>
            <person name="Grigoriev I.V."/>
            <person name="Debuchy R."/>
            <person name="Gladieux P."/>
            <person name="Hiltunen Thoren M."/>
            <person name="Johannesson H."/>
        </authorList>
    </citation>
    <scope>NUCLEOTIDE SEQUENCE</scope>
    <source>
        <strain evidence="2">CBS 892.96</strain>
    </source>
</reference>
<dbReference type="PANTHER" id="PTHR15992">
    <property type="entry name" value="HOLLIDAY JUNCTION RECOGNITION PROTEIN"/>
    <property type="match status" value="1"/>
</dbReference>
<comment type="caution">
    <text evidence="2">The sequence shown here is derived from an EMBL/GenBank/DDBJ whole genome shotgun (WGS) entry which is preliminary data.</text>
</comment>
<feature type="region of interest" description="Disordered" evidence="1">
    <location>
        <begin position="756"/>
        <end position="940"/>
    </location>
</feature>
<feature type="compositionally biased region" description="Low complexity" evidence="1">
    <location>
        <begin position="839"/>
        <end position="860"/>
    </location>
</feature>
<feature type="compositionally biased region" description="Basic residues" evidence="1">
    <location>
        <begin position="525"/>
        <end position="538"/>
    </location>
</feature>
<feature type="compositionally biased region" description="Acidic residues" evidence="1">
    <location>
        <begin position="14"/>
        <end position="31"/>
    </location>
</feature>
<dbReference type="Pfam" id="PF10384">
    <property type="entry name" value="Scm3"/>
    <property type="match status" value="1"/>
</dbReference>
<dbReference type="InterPro" id="IPR018465">
    <property type="entry name" value="Scm3/HJURP"/>
</dbReference>
<dbReference type="Proteomes" id="UP001302321">
    <property type="component" value="Unassembled WGS sequence"/>
</dbReference>
<feature type="region of interest" description="Disordered" evidence="1">
    <location>
        <begin position="436"/>
        <end position="740"/>
    </location>
</feature>
<dbReference type="AlphaFoldDB" id="A0AAN6WH65"/>
<feature type="compositionally biased region" description="Basic and acidic residues" evidence="1">
    <location>
        <begin position="588"/>
        <end position="602"/>
    </location>
</feature>
<dbReference type="PANTHER" id="PTHR15992:SF5">
    <property type="entry name" value="HOLLIDAY JUNCTION RECOGNITION PROTEIN"/>
    <property type="match status" value="1"/>
</dbReference>
<evidence type="ECO:0000256" key="1">
    <source>
        <dbReference type="SAM" id="MobiDB-lite"/>
    </source>
</evidence>
<proteinExistence type="predicted"/>
<sequence length="960" mass="105369">MEQPPTKRPRLLDPQEEEEEEEEEDPLEDELLSLPSEVNARRDPNLKLERSRQRAVFKLKSAFESIFERYGRDFEGVGDEIDLRTGRIVVNNGHIEGMRGSDLLEESEGDDNEEEDDGGQKENGRDQKQVDDYNDEERILQRGAKTQSDGRVQSRLGQDMMLPQMMGPPRLDIGGGFGGWPGMMGGGPPGLPNMMFPGQMGVFNGWPVEYGPLMNLQVNDPTWQAPALPPSYMHRPGAMAAAVPVKQKRMSLIAPREDQGDNEDDILQGVSAEGKGKDGAEETPIKQRLLVPKPPPDTGSGKKKRGSGRRKTRIVQKVGAKSAVQATSPIQEDVADDTHSKPDPAQVDVEAVAKDSGPLPHQAEMPTTAAQSDSAKGLGTKHQVMAVRSRPATVKDSEPAGDSDLYIYMSDSEHKSARKPRNQSLRVEIVVKRPIDVTSFRAITPEHSEAESSDPQKMDVEPAVPTEIPEAAALGEEEANQPTRPPTPESEKENEAQSNSPEGVFTRHVVNPEYDFSDENESMLKRRRQPQKRAGASRKKVENLLRKTLPKPPNIVASETMTTSDEPNNVPMHDAGNLNPKDSGLEDQANREDEPLAVDLKEPSPQPVSPIINTESSIPDNMVQPPKITEVIYTIGNEETPWPKRRKGRPPFRGRDPRGEIPDSDPIGGSSTQEDLDDGTRPPSPSLSFRGEEETTLEIPGSYLEPSSELGIPEEEPPQDHTVPSPTLSSYAPDDEILEHFPSLSLQPQHTEILEPTPTLSSQPLTHEISESIPVFSSQSHDGGAIAETISSPPPHTPHDDNKPMVESIETTSSPLIPKPAQALSTPSSRRPRARPPRTKSTPITKAATAPATRSTKTPASRPPAPTPASTSISSTAKRKRRSGLSLLSPSVIPPVTPIIRSSPASHHRRLAQFFQQQDSTPKEEGRQQPRWPDAPHGTRFQNRSVAEEGEEFWVCDCGW</sequence>
<feature type="compositionally biased region" description="Polar residues" evidence="1">
    <location>
        <begin position="557"/>
        <end position="567"/>
    </location>
</feature>
<feature type="compositionally biased region" description="Basic and acidic residues" evidence="1">
    <location>
        <begin position="118"/>
        <end position="133"/>
    </location>
</feature>